<dbReference type="PROSITE" id="PS51365">
    <property type="entry name" value="RENAL_DIPEPTIDASE_2"/>
    <property type="match status" value="1"/>
</dbReference>
<organism evidence="1 2">
    <name type="scientific">Saccharothrix coeruleofusca</name>
    <dbReference type="NCBI Taxonomy" id="33919"/>
    <lineage>
        <taxon>Bacteria</taxon>
        <taxon>Bacillati</taxon>
        <taxon>Actinomycetota</taxon>
        <taxon>Actinomycetes</taxon>
        <taxon>Pseudonocardiales</taxon>
        <taxon>Pseudonocardiaceae</taxon>
        <taxon>Saccharothrix</taxon>
    </lineage>
</organism>
<keyword evidence="2" id="KW-1185">Reference proteome</keyword>
<evidence type="ECO:0000313" key="2">
    <source>
        <dbReference type="Proteomes" id="UP000639606"/>
    </source>
</evidence>
<dbReference type="InterPro" id="IPR032466">
    <property type="entry name" value="Metal_Hydrolase"/>
</dbReference>
<dbReference type="Proteomes" id="UP000639606">
    <property type="component" value="Unassembled WGS sequence"/>
</dbReference>
<dbReference type="AlphaFoldDB" id="A0A918AUN4"/>
<dbReference type="EMBL" id="BMRG01000013">
    <property type="protein sequence ID" value="GGP73311.1"/>
    <property type="molecule type" value="Genomic_DNA"/>
</dbReference>
<dbReference type="GO" id="GO:0006508">
    <property type="term" value="P:proteolysis"/>
    <property type="evidence" value="ECO:0007669"/>
    <property type="project" value="InterPro"/>
</dbReference>
<protein>
    <submittedName>
        <fullName evidence="1">Membrane dipeptidase</fullName>
    </submittedName>
</protein>
<dbReference type="PANTHER" id="PTHR10443:SF12">
    <property type="entry name" value="DIPEPTIDASE"/>
    <property type="match status" value="1"/>
</dbReference>
<comment type="caution">
    <text evidence="1">The sequence shown here is derived from an EMBL/GenBank/DDBJ whole genome shotgun (WGS) entry which is preliminary data.</text>
</comment>
<dbReference type="PANTHER" id="PTHR10443">
    <property type="entry name" value="MICROSOMAL DIPEPTIDASE"/>
    <property type="match status" value="1"/>
</dbReference>
<proteinExistence type="predicted"/>
<gene>
    <name evidence="1" type="ORF">GCM10010185_53520</name>
</gene>
<name>A0A918AUN4_9PSEU</name>
<dbReference type="InterPro" id="IPR008257">
    <property type="entry name" value="Pept_M19"/>
</dbReference>
<dbReference type="Gene3D" id="3.20.20.140">
    <property type="entry name" value="Metal-dependent hydrolases"/>
    <property type="match status" value="1"/>
</dbReference>
<sequence length="391" mass="42085">MASTQGRARAAELLARAPLVDGHNDLPWALRALVSPDGAEQFGEKSTSVDVFSAAAEVDLTTRQPALQTDLVRVREGRLGMQFWSVWVPCALAGDAAVTAVLEQVELVRAIAARHPDHLALATTADEAEAAFAAGRVASLIGAEGGHSINSSLGVLRALRRLGVRYMTLTHNENTPWADSATDEPVHGGLTDFGREVVREMNRIGMLVDLSHVAPSTMRDALEVGTRPAIFSHSSCRAVADHPRNVPDDVLASLAANGGVCMITFVPQFVSQRFAEWDAGLREAMEEAGQNHNDLAVRERFIRSYVQRVPTPEVTVEDVVAHLEHAREVAGVDHIGIGGDYDGVRAQPRGLEDVSCYPALFGELLDRGWSEDDCAKLAGGNILRVLRDADA</sequence>
<evidence type="ECO:0000313" key="1">
    <source>
        <dbReference type="EMBL" id="GGP73311.1"/>
    </source>
</evidence>
<dbReference type="CDD" id="cd01301">
    <property type="entry name" value="rDP_like"/>
    <property type="match status" value="1"/>
</dbReference>
<reference evidence="1" key="2">
    <citation type="submission" date="2020-09" db="EMBL/GenBank/DDBJ databases">
        <authorList>
            <person name="Sun Q."/>
            <person name="Ohkuma M."/>
        </authorList>
    </citation>
    <scope>NUCLEOTIDE SEQUENCE</scope>
    <source>
        <strain evidence="1">JCM 3313</strain>
    </source>
</reference>
<dbReference type="SUPFAM" id="SSF51556">
    <property type="entry name" value="Metallo-dependent hydrolases"/>
    <property type="match status" value="1"/>
</dbReference>
<accession>A0A918AUN4</accession>
<dbReference type="Pfam" id="PF01244">
    <property type="entry name" value="Peptidase_M19"/>
    <property type="match status" value="1"/>
</dbReference>
<dbReference type="GO" id="GO:0070573">
    <property type="term" value="F:metallodipeptidase activity"/>
    <property type="evidence" value="ECO:0007669"/>
    <property type="project" value="InterPro"/>
</dbReference>
<reference evidence="1" key="1">
    <citation type="journal article" date="2014" name="Int. J. Syst. Evol. Microbiol.">
        <title>Complete genome sequence of Corynebacterium casei LMG S-19264T (=DSM 44701T), isolated from a smear-ripened cheese.</title>
        <authorList>
            <consortium name="US DOE Joint Genome Institute (JGI-PGF)"/>
            <person name="Walter F."/>
            <person name="Albersmeier A."/>
            <person name="Kalinowski J."/>
            <person name="Ruckert C."/>
        </authorList>
    </citation>
    <scope>NUCLEOTIDE SEQUENCE</scope>
    <source>
        <strain evidence="1">JCM 3313</strain>
    </source>
</reference>